<feature type="compositionally biased region" description="Polar residues" evidence="1">
    <location>
        <begin position="205"/>
        <end position="219"/>
    </location>
</feature>
<name>A0ABD3XQ91_SINWO</name>
<dbReference type="EMBL" id="JBJQND010000001">
    <property type="protein sequence ID" value="KAL3888389.1"/>
    <property type="molecule type" value="Genomic_DNA"/>
</dbReference>
<evidence type="ECO:0000256" key="1">
    <source>
        <dbReference type="SAM" id="MobiDB-lite"/>
    </source>
</evidence>
<feature type="compositionally biased region" description="Polar residues" evidence="1">
    <location>
        <begin position="176"/>
        <end position="190"/>
    </location>
</feature>
<reference evidence="2 3" key="1">
    <citation type="submission" date="2024-11" db="EMBL/GenBank/DDBJ databases">
        <title>Chromosome-level genome assembly of the freshwater bivalve Anodonta woodiana.</title>
        <authorList>
            <person name="Chen X."/>
        </authorList>
    </citation>
    <scope>NUCLEOTIDE SEQUENCE [LARGE SCALE GENOMIC DNA]</scope>
    <source>
        <strain evidence="2">MN2024</strain>
        <tissue evidence="2">Gills</tissue>
    </source>
</reference>
<accession>A0ABD3XQ91</accession>
<comment type="caution">
    <text evidence="2">The sequence shown here is derived from an EMBL/GenBank/DDBJ whole genome shotgun (WGS) entry which is preliminary data.</text>
</comment>
<protein>
    <submittedName>
        <fullName evidence="2">Uncharacterized protein</fullName>
    </submittedName>
</protein>
<gene>
    <name evidence="2" type="ORF">ACJMK2_000757</name>
</gene>
<organism evidence="2 3">
    <name type="scientific">Sinanodonta woodiana</name>
    <name type="common">Chinese pond mussel</name>
    <name type="synonym">Anodonta woodiana</name>
    <dbReference type="NCBI Taxonomy" id="1069815"/>
    <lineage>
        <taxon>Eukaryota</taxon>
        <taxon>Metazoa</taxon>
        <taxon>Spiralia</taxon>
        <taxon>Lophotrochozoa</taxon>
        <taxon>Mollusca</taxon>
        <taxon>Bivalvia</taxon>
        <taxon>Autobranchia</taxon>
        <taxon>Heteroconchia</taxon>
        <taxon>Palaeoheterodonta</taxon>
        <taxon>Unionida</taxon>
        <taxon>Unionoidea</taxon>
        <taxon>Unionidae</taxon>
        <taxon>Unioninae</taxon>
        <taxon>Sinanodonta</taxon>
    </lineage>
</organism>
<evidence type="ECO:0000313" key="3">
    <source>
        <dbReference type="Proteomes" id="UP001634394"/>
    </source>
</evidence>
<dbReference type="AlphaFoldDB" id="A0ABD3XQ91"/>
<feature type="region of interest" description="Disordered" evidence="1">
    <location>
        <begin position="147"/>
        <end position="219"/>
    </location>
</feature>
<proteinExistence type="predicted"/>
<keyword evidence="3" id="KW-1185">Reference proteome</keyword>
<evidence type="ECO:0000313" key="2">
    <source>
        <dbReference type="EMBL" id="KAL3888389.1"/>
    </source>
</evidence>
<dbReference type="Proteomes" id="UP001634394">
    <property type="component" value="Unassembled WGS sequence"/>
</dbReference>
<feature type="compositionally biased region" description="Basic and acidic residues" evidence="1">
    <location>
        <begin position="155"/>
        <end position="175"/>
    </location>
</feature>
<sequence>MEGRKLTLVPYKRWMEYHRWQEQRTPHLPPNPHLTEMSQLQHELQSLMDRHDLSETEKSQKYGQLLQRLQLFHQKALDETALPTLKDFKTLMKSPSPLTPVVKTEKGEEEFQTPLAAPISSKIAASLLTPLPKPPRQEMKAWVKKMMSTPPSTEVKQKEGTPEVTTKEVKSEVKQEPTTPAQTFSSSSTPIARRTRKATEAKKNPVTTKSSLSENWVTY</sequence>